<evidence type="ECO:0000313" key="3">
    <source>
        <dbReference type="Proteomes" id="UP000604001"/>
    </source>
</evidence>
<feature type="transmembrane region" description="Helical" evidence="1">
    <location>
        <begin position="104"/>
        <end position="122"/>
    </location>
</feature>
<feature type="transmembrane region" description="Helical" evidence="1">
    <location>
        <begin position="156"/>
        <end position="175"/>
    </location>
</feature>
<dbReference type="RefSeq" id="WP_186344102.1">
    <property type="nucleotide sequence ID" value="NZ_BMMR01000001.1"/>
</dbReference>
<evidence type="ECO:0000313" key="2">
    <source>
        <dbReference type="EMBL" id="MBC2958800.1"/>
    </source>
</evidence>
<accession>A0ABR6U315</accession>
<evidence type="ECO:0008006" key="4">
    <source>
        <dbReference type="Google" id="ProtNLM"/>
    </source>
</evidence>
<comment type="caution">
    <text evidence="2">The sequence shown here is derived from an EMBL/GenBank/DDBJ whole genome shotgun (WGS) entry which is preliminary data.</text>
</comment>
<proteinExistence type="predicted"/>
<keyword evidence="1" id="KW-0812">Transmembrane</keyword>
<organism evidence="2 3">
    <name type="scientific">Nocardioides deserti</name>
    <dbReference type="NCBI Taxonomy" id="1588644"/>
    <lineage>
        <taxon>Bacteria</taxon>
        <taxon>Bacillati</taxon>
        <taxon>Actinomycetota</taxon>
        <taxon>Actinomycetes</taxon>
        <taxon>Propionibacteriales</taxon>
        <taxon>Nocardioidaceae</taxon>
        <taxon>Nocardioides</taxon>
    </lineage>
</organism>
<keyword evidence="3" id="KW-1185">Reference proteome</keyword>
<gene>
    <name evidence="2" type="ORF">H7344_00650</name>
</gene>
<sequence>MPDQLTAPARTGVGSSPRRSPVLALVAQALAVVATLVVAGLVAAVVWFQLWSPSTGVVQDGRWFPDEDGLRAAFSGTGLFVLVAVLTGFLVGAVTAFLFDRSELLTLVATLVGAGLGGWLMLRLGLEWSPADPQVLARTAPDGTELESALVVDLPHAWLALPGGALVGMAVVFLVTTKRAVAGTDPH</sequence>
<dbReference type="EMBL" id="JACMYC010000001">
    <property type="protein sequence ID" value="MBC2958800.1"/>
    <property type="molecule type" value="Genomic_DNA"/>
</dbReference>
<feature type="transmembrane region" description="Helical" evidence="1">
    <location>
        <begin position="70"/>
        <end position="97"/>
    </location>
</feature>
<evidence type="ECO:0000256" key="1">
    <source>
        <dbReference type="SAM" id="Phobius"/>
    </source>
</evidence>
<name>A0ABR6U315_9ACTN</name>
<reference evidence="2 3" key="1">
    <citation type="submission" date="2020-08" db="EMBL/GenBank/DDBJ databases">
        <title>novel species in genus Nocardioides.</title>
        <authorList>
            <person name="Zhang G."/>
        </authorList>
    </citation>
    <scope>NUCLEOTIDE SEQUENCE [LARGE SCALE GENOMIC DNA]</scope>
    <source>
        <strain evidence="2 3">SC8A-24</strain>
    </source>
</reference>
<protein>
    <recommendedName>
        <fullName evidence="4">ABC transporter permease</fullName>
    </recommendedName>
</protein>
<dbReference type="Proteomes" id="UP000604001">
    <property type="component" value="Unassembled WGS sequence"/>
</dbReference>
<keyword evidence="1" id="KW-1133">Transmembrane helix</keyword>
<keyword evidence="1" id="KW-0472">Membrane</keyword>
<feature type="transmembrane region" description="Helical" evidence="1">
    <location>
        <begin position="21"/>
        <end position="50"/>
    </location>
</feature>